<dbReference type="SUPFAM" id="SSF52540">
    <property type="entry name" value="P-loop containing nucleoside triphosphate hydrolases"/>
    <property type="match status" value="1"/>
</dbReference>
<reference evidence="5 6" key="1">
    <citation type="journal article" date="2013" name="Nature">
        <title>Insights into bilaterian evolution from three spiralian genomes.</title>
        <authorList>
            <person name="Simakov O."/>
            <person name="Marletaz F."/>
            <person name="Cho S.J."/>
            <person name="Edsinger-Gonzales E."/>
            <person name="Havlak P."/>
            <person name="Hellsten U."/>
            <person name="Kuo D.H."/>
            <person name="Larsson T."/>
            <person name="Lv J."/>
            <person name="Arendt D."/>
            <person name="Savage R."/>
            <person name="Osoegawa K."/>
            <person name="de Jong P."/>
            <person name="Grimwood J."/>
            <person name="Chapman J.A."/>
            <person name="Shapiro H."/>
            <person name="Aerts A."/>
            <person name="Otillar R.P."/>
            <person name="Terry A.Y."/>
            <person name="Boore J.L."/>
            <person name="Grigoriev I.V."/>
            <person name="Lindberg D.R."/>
            <person name="Seaver E.C."/>
            <person name="Weisblat D.A."/>
            <person name="Putnam N.H."/>
            <person name="Rokhsar D.S."/>
        </authorList>
    </citation>
    <scope>NUCLEOTIDE SEQUENCE [LARGE SCALE GENOMIC DNA]</scope>
</reference>
<accession>V3ZUT7</accession>
<keyword evidence="4" id="KW-0539">Nucleus</keyword>
<gene>
    <name evidence="5" type="ORF">LOTGIDRAFT_176674</name>
</gene>
<evidence type="ECO:0000256" key="4">
    <source>
        <dbReference type="ARBA" id="ARBA00023242"/>
    </source>
</evidence>
<comment type="similarity">
    <text evidence="1">Belongs to the helicase family. RecQ subfamily.</text>
</comment>
<dbReference type="OrthoDB" id="10261556at2759"/>
<dbReference type="GO" id="GO:0009378">
    <property type="term" value="F:four-way junction helicase activity"/>
    <property type="evidence" value="ECO:0007669"/>
    <property type="project" value="TreeGrafter"/>
</dbReference>
<dbReference type="GO" id="GO:0005737">
    <property type="term" value="C:cytoplasm"/>
    <property type="evidence" value="ECO:0007669"/>
    <property type="project" value="TreeGrafter"/>
</dbReference>
<dbReference type="Gene3D" id="3.40.50.300">
    <property type="entry name" value="P-loop containing nucleotide triphosphate hydrolases"/>
    <property type="match status" value="2"/>
</dbReference>
<feature type="non-terminal residue" evidence="5">
    <location>
        <position position="173"/>
    </location>
</feature>
<keyword evidence="3" id="KW-0413">Isomerase</keyword>
<sequence length="173" mass="20199">RAASLSGDVDLTRSSQIYNLLYQREPGVQLLYVTPEKIVASDKLLSCFQHLYNRKVLDRFVIDEAHCVSQVYAEFLSWQFWGFYKFMQSFNRGNLKYYIRMKKPKNAVKDVYDVIKSKFNGDIGVIYCLSRKECDTTASELQRQGIQAVSYHAGLSDSERYSIQEQWLYGDKK</sequence>
<protein>
    <recommendedName>
        <fullName evidence="7">Helicase ATP-binding domain-containing protein</fullName>
    </recommendedName>
</protein>
<dbReference type="KEGG" id="lgi:LOTGIDRAFT_176674"/>
<evidence type="ECO:0000256" key="2">
    <source>
        <dbReference type="ARBA" id="ARBA00023125"/>
    </source>
</evidence>
<dbReference type="PANTHER" id="PTHR13710">
    <property type="entry name" value="DNA HELICASE RECQ FAMILY MEMBER"/>
    <property type="match status" value="1"/>
</dbReference>
<evidence type="ECO:0000313" key="5">
    <source>
        <dbReference type="EMBL" id="ESO95258.1"/>
    </source>
</evidence>
<dbReference type="GO" id="GO:0005694">
    <property type="term" value="C:chromosome"/>
    <property type="evidence" value="ECO:0007669"/>
    <property type="project" value="TreeGrafter"/>
</dbReference>
<dbReference type="RefSeq" id="XP_009054054.1">
    <property type="nucleotide sequence ID" value="XM_009055806.1"/>
</dbReference>
<evidence type="ECO:0008006" key="7">
    <source>
        <dbReference type="Google" id="ProtNLM"/>
    </source>
</evidence>
<evidence type="ECO:0000256" key="1">
    <source>
        <dbReference type="ARBA" id="ARBA00005446"/>
    </source>
</evidence>
<keyword evidence="2" id="KW-0238">DNA-binding</keyword>
<dbReference type="GO" id="GO:0003677">
    <property type="term" value="F:DNA binding"/>
    <property type="evidence" value="ECO:0007669"/>
    <property type="project" value="UniProtKB-KW"/>
</dbReference>
<dbReference type="AlphaFoldDB" id="V3ZUT7"/>
<dbReference type="EMBL" id="KB201660">
    <property type="protein sequence ID" value="ESO95258.1"/>
    <property type="molecule type" value="Genomic_DNA"/>
</dbReference>
<evidence type="ECO:0000313" key="6">
    <source>
        <dbReference type="Proteomes" id="UP000030746"/>
    </source>
</evidence>
<dbReference type="GeneID" id="20243915"/>
<feature type="non-terminal residue" evidence="5">
    <location>
        <position position="1"/>
    </location>
</feature>
<name>V3ZUT7_LOTGI</name>
<proteinExistence type="inferred from homology"/>
<dbReference type="STRING" id="225164.V3ZUT7"/>
<organism evidence="5 6">
    <name type="scientific">Lottia gigantea</name>
    <name type="common">Giant owl limpet</name>
    <dbReference type="NCBI Taxonomy" id="225164"/>
    <lineage>
        <taxon>Eukaryota</taxon>
        <taxon>Metazoa</taxon>
        <taxon>Spiralia</taxon>
        <taxon>Lophotrochozoa</taxon>
        <taxon>Mollusca</taxon>
        <taxon>Gastropoda</taxon>
        <taxon>Patellogastropoda</taxon>
        <taxon>Lottioidea</taxon>
        <taxon>Lottiidae</taxon>
        <taxon>Lottia</taxon>
    </lineage>
</organism>
<dbReference type="InterPro" id="IPR027417">
    <property type="entry name" value="P-loop_NTPase"/>
</dbReference>
<dbReference type="Proteomes" id="UP000030746">
    <property type="component" value="Unassembled WGS sequence"/>
</dbReference>
<dbReference type="PANTHER" id="PTHR13710:SF153">
    <property type="entry name" value="RECQ-LIKE DNA HELICASE BLM"/>
    <property type="match status" value="1"/>
</dbReference>
<keyword evidence="6" id="KW-1185">Reference proteome</keyword>
<dbReference type="OMA" id="EIMEREC"/>
<evidence type="ECO:0000256" key="3">
    <source>
        <dbReference type="ARBA" id="ARBA00023235"/>
    </source>
</evidence>
<dbReference type="GO" id="GO:0043138">
    <property type="term" value="F:3'-5' DNA helicase activity"/>
    <property type="evidence" value="ECO:0007669"/>
    <property type="project" value="TreeGrafter"/>
</dbReference>
<dbReference type="GO" id="GO:0005634">
    <property type="term" value="C:nucleus"/>
    <property type="evidence" value="ECO:0007669"/>
    <property type="project" value="TreeGrafter"/>
</dbReference>
<dbReference type="GO" id="GO:0000724">
    <property type="term" value="P:double-strand break repair via homologous recombination"/>
    <property type="evidence" value="ECO:0007669"/>
    <property type="project" value="TreeGrafter"/>
</dbReference>
<dbReference type="CTD" id="20243915"/>